<gene>
    <name evidence="1" type="ORF">U0070_020570</name>
</gene>
<evidence type="ECO:0000313" key="1">
    <source>
        <dbReference type="EMBL" id="KAK7823899.1"/>
    </source>
</evidence>
<accession>A0AAW0JAV5</accession>
<protein>
    <submittedName>
        <fullName evidence="1">Uncharacterized protein</fullName>
    </submittedName>
</protein>
<reference evidence="1 2" key="1">
    <citation type="journal article" date="2023" name="bioRxiv">
        <title>Conserved and derived expression patterns and positive selection on dental genes reveal complex evolutionary context of ever-growing rodent molars.</title>
        <authorList>
            <person name="Calamari Z.T."/>
            <person name="Song A."/>
            <person name="Cohen E."/>
            <person name="Akter M."/>
            <person name="Roy R.D."/>
            <person name="Hallikas O."/>
            <person name="Christensen M.M."/>
            <person name="Li P."/>
            <person name="Marangoni P."/>
            <person name="Jernvall J."/>
            <person name="Klein O.D."/>
        </authorList>
    </citation>
    <scope>NUCLEOTIDE SEQUENCE [LARGE SCALE GENOMIC DNA]</scope>
    <source>
        <strain evidence="1">V071</strain>
    </source>
</reference>
<proteinExistence type="predicted"/>
<organism evidence="1 2">
    <name type="scientific">Myodes glareolus</name>
    <name type="common">Bank vole</name>
    <name type="synonym">Clethrionomys glareolus</name>
    <dbReference type="NCBI Taxonomy" id="447135"/>
    <lineage>
        <taxon>Eukaryota</taxon>
        <taxon>Metazoa</taxon>
        <taxon>Chordata</taxon>
        <taxon>Craniata</taxon>
        <taxon>Vertebrata</taxon>
        <taxon>Euteleostomi</taxon>
        <taxon>Mammalia</taxon>
        <taxon>Eutheria</taxon>
        <taxon>Euarchontoglires</taxon>
        <taxon>Glires</taxon>
        <taxon>Rodentia</taxon>
        <taxon>Myomorpha</taxon>
        <taxon>Muroidea</taxon>
        <taxon>Cricetidae</taxon>
        <taxon>Arvicolinae</taxon>
        <taxon>Myodes</taxon>
    </lineage>
</organism>
<dbReference type="EMBL" id="JBBHLL010000049">
    <property type="protein sequence ID" value="KAK7823899.1"/>
    <property type="molecule type" value="Genomic_DNA"/>
</dbReference>
<keyword evidence="2" id="KW-1185">Reference proteome</keyword>
<dbReference type="AlphaFoldDB" id="A0AAW0JAV5"/>
<sequence>MVLQIHSHAAVALTVADISKSPDPSLKEVRIKPYEYQMSEQMLTPIPPHCQVKFSRSGETCTKPSEAAYDAIWKAVEELFSEGDGICPNIAVHLRASYLLMVRLRKSGYQAEN</sequence>
<name>A0AAW0JAV5_MYOGA</name>
<evidence type="ECO:0000313" key="2">
    <source>
        <dbReference type="Proteomes" id="UP001488838"/>
    </source>
</evidence>
<comment type="caution">
    <text evidence="1">The sequence shown here is derived from an EMBL/GenBank/DDBJ whole genome shotgun (WGS) entry which is preliminary data.</text>
</comment>
<dbReference type="Proteomes" id="UP001488838">
    <property type="component" value="Unassembled WGS sequence"/>
</dbReference>